<dbReference type="PANTHER" id="PTHR27004">
    <property type="entry name" value="RECEPTOR-LIKE PROTEIN 12 ISOFORM X1"/>
    <property type="match status" value="1"/>
</dbReference>
<keyword evidence="6" id="KW-0677">Repeat</keyword>
<evidence type="ECO:0000313" key="11">
    <source>
        <dbReference type="EMBL" id="KAJ0190682.1"/>
    </source>
</evidence>
<evidence type="ECO:0000256" key="3">
    <source>
        <dbReference type="ARBA" id="ARBA00022475"/>
    </source>
</evidence>
<reference evidence="11 12" key="1">
    <citation type="journal article" date="2017" name="Nat. Commun.">
        <title>Genome assembly with in vitro proximity ligation data and whole-genome triplication in lettuce.</title>
        <authorList>
            <person name="Reyes-Chin-Wo S."/>
            <person name="Wang Z."/>
            <person name="Yang X."/>
            <person name="Kozik A."/>
            <person name="Arikit S."/>
            <person name="Song C."/>
            <person name="Xia L."/>
            <person name="Froenicke L."/>
            <person name="Lavelle D.O."/>
            <person name="Truco M.J."/>
            <person name="Xia R."/>
            <person name="Zhu S."/>
            <person name="Xu C."/>
            <person name="Xu H."/>
            <person name="Xu X."/>
            <person name="Cox K."/>
            <person name="Korf I."/>
            <person name="Meyers B.C."/>
            <person name="Michelmore R.W."/>
        </authorList>
    </citation>
    <scope>NUCLEOTIDE SEQUENCE [LARGE SCALE GENOMIC DNA]</scope>
    <source>
        <strain evidence="12">cv. Salinas</strain>
        <tissue evidence="11">Seedlings</tissue>
    </source>
</reference>
<keyword evidence="12" id="KW-1185">Reference proteome</keyword>
<keyword evidence="7" id="KW-1133">Transmembrane helix</keyword>
<keyword evidence="8" id="KW-0472">Membrane</keyword>
<evidence type="ECO:0000256" key="9">
    <source>
        <dbReference type="ARBA" id="ARBA00023170"/>
    </source>
</evidence>
<keyword evidence="10" id="KW-0325">Glycoprotein</keyword>
<dbReference type="AlphaFoldDB" id="A0A9R1WZ88"/>
<comment type="similarity">
    <text evidence="2">Belongs to the RLP family.</text>
</comment>
<evidence type="ECO:0000256" key="4">
    <source>
        <dbReference type="ARBA" id="ARBA00022614"/>
    </source>
</evidence>
<dbReference type="InterPro" id="IPR001611">
    <property type="entry name" value="Leu-rich_rpt"/>
</dbReference>
<dbReference type="Gene3D" id="3.80.10.10">
    <property type="entry name" value="Ribonuclease Inhibitor"/>
    <property type="match status" value="1"/>
</dbReference>
<sequence length="209" mass="23076">MSWNKLTGDIPSTLTNLPFLSSLNLSYNQLEGRIPAGSQFQTFQDTLYKGDIGLCGSPWMITNKDFDLDLSYNNFSENTVPSGCDRSLNLYRSYSTGNNSFNLVVGGGPNGSREVYDLVVCIQLCKPGMSIQHIHNYSVEKLCRGLKAMGILKDLEENVEKDWNGAWESCKYHLDLCKNVFGEGVYPVVDATNGYYGGKNIAGSTLGTH</sequence>
<name>A0A9R1WZ88_LACSA</name>
<keyword evidence="3" id="KW-1003">Cell membrane</keyword>
<evidence type="ECO:0000256" key="1">
    <source>
        <dbReference type="ARBA" id="ARBA00004251"/>
    </source>
</evidence>
<dbReference type="GO" id="GO:0005886">
    <property type="term" value="C:plasma membrane"/>
    <property type="evidence" value="ECO:0007669"/>
    <property type="project" value="UniProtKB-SubCell"/>
</dbReference>
<evidence type="ECO:0000313" key="12">
    <source>
        <dbReference type="Proteomes" id="UP000235145"/>
    </source>
</evidence>
<organism evidence="11 12">
    <name type="scientific">Lactuca sativa</name>
    <name type="common">Garden lettuce</name>
    <dbReference type="NCBI Taxonomy" id="4236"/>
    <lineage>
        <taxon>Eukaryota</taxon>
        <taxon>Viridiplantae</taxon>
        <taxon>Streptophyta</taxon>
        <taxon>Embryophyta</taxon>
        <taxon>Tracheophyta</taxon>
        <taxon>Spermatophyta</taxon>
        <taxon>Magnoliopsida</taxon>
        <taxon>eudicotyledons</taxon>
        <taxon>Gunneridae</taxon>
        <taxon>Pentapetalae</taxon>
        <taxon>asterids</taxon>
        <taxon>campanulids</taxon>
        <taxon>Asterales</taxon>
        <taxon>Asteraceae</taxon>
        <taxon>Cichorioideae</taxon>
        <taxon>Cichorieae</taxon>
        <taxon>Lactucinae</taxon>
        <taxon>Lactuca</taxon>
    </lineage>
</organism>
<dbReference type="SUPFAM" id="SSF52058">
    <property type="entry name" value="L domain-like"/>
    <property type="match status" value="1"/>
</dbReference>
<evidence type="ECO:0000256" key="2">
    <source>
        <dbReference type="ARBA" id="ARBA00009592"/>
    </source>
</evidence>
<evidence type="ECO:0000256" key="8">
    <source>
        <dbReference type="ARBA" id="ARBA00023136"/>
    </source>
</evidence>
<dbReference type="Pfam" id="PF00560">
    <property type="entry name" value="LRR_1"/>
    <property type="match status" value="1"/>
</dbReference>
<protein>
    <recommendedName>
        <fullName evidence="13">Non-specific serine/threonine protein kinase</fullName>
    </recommendedName>
</protein>
<keyword evidence="5" id="KW-0812">Transmembrane</keyword>
<gene>
    <name evidence="11" type="ORF">LSAT_V11C800449580</name>
</gene>
<evidence type="ECO:0000256" key="7">
    <source>
        <dbReference type="ARBA" id="ARBA00022989"/>
    </source>
</evidence>
<evidence type="ECO:0000256" key="5">
    <source>
        <dbReference type="ARBA" id="ARBA00022692"/>
    </source>
</evidence>
<dbReference type="InterPro" id="IPR032675">
    <property type="entry name" value="LRR_dom_sf"/>
</dbReference>
<evidence type="ECO:0008006" key="13">
    <source>
        <dbReference type="Google" id="ProtNLM"/>
    </source>
</evidence>
<dbReference type="Proteomes" id="UP000235145">
    <property type="component" value="Unassembled WGS sequence"/>
</dbReference>
<evidence type="ECO:0000256" key="10">
    <source>
        <dbReference type="ARBA" id="ARBA00023180"/>
    </source>
</evidence>
<dbReference type="EMBL" id="NBSK02000008">
    <property type="protein sequence ID" value="KAJ0190682.1"/>
    <property type="molecule type" value="Genomic_DNA"/>
</dbReference>
<dbReference type="PANTHER" id="PTHR27004:SF470">
    <property type="entry name" value="RECEPTOR-LIKE PROTEIN 43"/>
    <property type="match status" value="1"/>
</dbReference>
<keyword evidence="9" id="KW-0675">Receptor</keyword>
<accession>A0A9R1WZ88</accession>
<evidence type="ECO:0000256" key="6">
    <source>
        <dbReference type="ARBA" id="ARBA00022737"/>
    </source>
</evidence>
<comment type="subcellular location">
    <subcellularLocation>
        <location evidence="1">Cell membrane</location>
        <topology evidence="1">Single-pass type I membrane protein</topology>
    </subcellularLocation>
</comment>
<proteinExistence type="inferred from homology"/>
<comment type="caution">
    <text evidence="11">The sequence shown here is derived from an EMBL/GenBank/DDBJ whole genome shotgun (WGS) entry which is preliminary data.</text>
</comment>
<keyword evidence="4" id="KW-0433">Leucine-rich repeat</keyword>